<gene>
    <name evidence="1" type="ORF">DSTB1V02_LOCUS13418</name>
</gene>
<dbReference type="EMBL" id="CAJPEV010006344">
    <property type="protein sequence ID" value="CAG0904058.1"/>
    <property type="molecule type" value="Genomic_DNA"/>
</dbReference>
<proteinExistence type="predicted"/>
<keyword evidence="2" id="KW-1185">Reference proteome</keyword>
<dbReference type="AlphaFoldDB" id="A0A7R9FSM2"/>
<name>A0A7R9FSM2_9CRUS</name>
<accession>A0A7R9FSM2</accession>
<evidence type="ECO:0000313" key="2">
    <source>
        <dbReference type="Proteomes" id="UP000677054"/>
    </source>
</evidence>
<reference evidence="1" key="1">
    <citation type="submission" date="2020-11" db="EMBL/GenBank/DDBJ databases">
        <authorList>
            <person name="Tran Van P."/>
        </authorList>
    </citation>
    <scope>NUCLEOTIDE SEQUENCE</scope>
</reference>
<dbReference type="Proteomes" id="UP000677054">
    <property type="component" value="Unassembled WGS sequence"/>
</dbReference>
<protein>
    <submittedName>
        <fullName evidence="1">Uncharacterized protein</fullName>
    </submittedName>
</protein>
<evidence type="ECO:0000313" key="1">
    <source>
        <dbReference type="EMBL" id="CAD7253670.1"/>
    </source>
</evidence>
<organism evidence="1">
    <name type="scientific">Darwinula stevensoni</name>
    <dbReference type="NCBI Taxonomy" id="69355"/>
    <lineage>
        <taxon>Eukaryota</taxon>
        <taxon>Metazoa</taxon>
        <taxon>Ecdysozoa</taxon>
        <taxon>Arthropoda</taxon>
        <taxon>Crustacea</taxon>
        <taxon>Oligostraca</taxon>
        <taxon>Ostracoda</taxon>
        <taxon>Podocopa</taxon>
        <taxon>Podocopida</taxon>
        <taxon>Darwinulocopina</taxon>
        <taxon>Darwinuloidea</taxon>
        <taxon>Darwinulidae</taxon>
        <taxon>Darwinula</taxon>
    </lineage>
</organism>
<dbReference type="EMBL" id="LR905861">
    <property type="protein sequence ID" value="CAD7253670.1"/>
    <property type="molecule type" value="Genomic_DNA"/>
</dbReference>
<sequence length="133" mass="15479">MANRALIILHTRLAPSKWTAPPPYHFPIVTIHGNDLMVDIDGCMSVYPQKLYQTADFTVCVLFQECCYFVTITERMHPATSVRMVVMVETLKDTREKILQIMAEKKYRHAKILYIDDVFEKPMNMTVTDPFHI</sequence>